<dbReference type="Proteomes" id="UP000298133">
    <property type="component" value="Unassembled WGS sequence"/>
</dbReference>
<dbReference type="InterPro" id="IPR014721">
    <property type="entry name" value="Ribsml_uS5_D2-typ_fold_subgr"/>
</dbReference>
<comment type="caution">
    <text evidence="9">The sequence shown here is derived from an EMBL/GenBank/DDBJ whole genome shotgun (WGS) entry which is preliminary data.</text>
</comment>
<dbReference type="InterPro" id="IPR020568">
    <property type="entry name" value="Ribosomal_Su5_D2-typ_SF"/>
</dbReference>
<evidence type="ECO:0000256" key="2">
    <source>
        <dbReference type="ARBA" id="ARBA00022694"/>
    </source>
</evidence>
<comment type="function">
    <text evidence="1 7">RNaseP catalyzes the removal of the 5'-leader sequence from pre-tRNA to produce the mature 5'-terminus. It can also cleave other RNA substrates such as 4.5S RNA. The protein component plays an auxiliary but essential role in vivo by binding to the 5'-leader sequence and broadening the substrate specificity of the ribozyme.</text>
</comment>
<dbReference type="SUPFAM" id="SSF54211">
    <property type="entry name" value="Ribosomal protein S5 domain 2-like"/>
    <property type="match status" value="1"/>
</dbReference>
<keyword evidence="6 7" id="KW-0694">RNA-binding</keyword>
<dbReference type="OrthoDB" id="9796422at2"/>
<evidence type="ECO:0000256" key="1">
    <source>
        <dbReference type="ARBA" id="ARBA00002663"/>
    </source>
</evidence>
<dbReference type="InterPro" id="IPR000100">
    <property type="entry name" value="RNase_P"/>
</dbReference>
<dbReference type="GO" id="GO:0042781">
    <property type="term" value="F:3'-tRNA processing endoribonuclease activity"/>
    <property type="evidence" value="ECO:0007669"/>
    <property type="project" value="TreeGrafter"/>
</dbReference>
<comment type="similarity">
    <text evidence="7">Belongs to the RnpA family.</text>
</comment>
<dbReference type="GO" id="GO:0000049">
    <property type="term" value="F:tRNA binding"/>
    <property type="evidence" value="ECO:0007669"/>
    <property type="project" value="UniProtKB-UniRule"/>
</dbReference>
<proteinExistence type="inferred from homology"/>
<comment type="catalytic activity">
    <reaction evidence="7">
        <text>Endonucleolytic cleavage of RNA, removing 5'-extranucleotides from tRNA precursor.</text>
        <dbReference type="EC" id="3.1.26.5"/>
    </reaction>
</comment>
<dbReference type="GO" id="GO:0030677">
    <property type="term" value="C:ribonuclease P complex"/>
    <property type="evidence" value="ECO:0007669"/>
    <property type="project" value="TreeGrafter"/>
</dbReference>
<keyword evidence="5 7" id="KW-0378">Hydrolase</keyword>
<dbReference type="Gene3D" id="3.30.230.10">
    <property type="match status" value="1"/>
</dbReference>
<evidence type="ECO:0000313" key="10">
    <source>
        <dbReference type="Proteomes" id="UP000298133"/>
    </source>
</evidence>
<dbReference type="EC" id="3.1.26.5" evidence="7 8"/>
<name>A0A4Y8UIH7_9GAMM</name>
<dbReference type="EMBL" id="SPIA01000002">
    <property type="protein sequence ID" value="TFH67961.1"/>
    <property type="molecule type" value="Genomic_DNA"/>
</dbReference>
<dbReference type="PROSITE" id="PS00648">
    <property type="entry name" value="RIBONUCLEASE_P"/>
    <property type="match status" value="1"/>
</dbReference>
<evidence type="ECO:0000256" key="6">
    <source>
        <dbReference type="ARBA" id="ARBA00022884"/>
    </source>
</evidence>
<dbReference type="InterPro" id="IPR020539">
    <property type="entry name" value="RNase_P_CS"/>
</dbReference>
<dbReference type="Pfam" id="PF00825">
    <property type="entry name" value="Ribonuclease_P"/>
    <property type="match status" value="1"/>
</dbReference>
<dbReference type="GO" id="GO:0004526">
    <property type="term" value="F:ribonuclease P activity"/>
    <property type="evidence" value="ECO:0007669"/>
    <property type="project" value="UniProtKB-UniRule"/>
</dbReference>
<sequence length="138" mass="15381">MSPRLDSCVALSSQPLDLLNNRFSCQQRLLKPAQFKAVFDRNITRAGNAAFLLLALPNNGHYSRLGLVVGKKALKSAVARNAVKRIVREQFRHHRFSCPIDLIFLAKSGINAVEAALLAGELGRQFARLDKRLVELMK</sequence>
<evidence type="ECO:0000256" key="7">
    <source>
        <dbReference type="HAMAP-Rule" id="MF_00227"/>
    </source>
</evidence>
<organism evidence="9 10">
    <name type="scientific">Gammaproteobacteria bacterium LSUCC0057</name>
    <dbReference type="NCBI Taxonomy" id="2559237"/>
    <lineage>
        <taxon>Bacteria</taxon>
        <taxon>Pseudomonadati</taxon>
        <taxon>Pseudomonadota</taxon>
        <taxon>Gammaproteobacteria</taxon>
        <taxon>Cellvibrionales</taxon>
        <taxon>Porticoccaceae</taxon>
        <taxon>SAR92 clade</taxon>
    </lineage>
</organism>
<evidence type="ECO:0000256" key="3">
    <source>
        <dbReference type="ARBA" id="ARBA00022722"/>
    </source>
</evidence>
<dbReference type="PANTHER" id="PTHR33992:SF1">
    <property type="entry name" value="RIBONUCLEASE P PROTEIN COMPONENT"/>
    <property type="match status" value="1"/>
</dbReference>
<protein>
    <recommendedName>
        <fullName evidence="7 8">Ribonuclease P protein component</fullName>
        <shortName evidence="7">RNase P protein</shortName>
        <shortName evidence="7">RNaseP protein</shortName>
        <ecNumber evidence="7 8">3.1.26.5</ecNumber>
    </recommendedName>
    <alternativeName>
        <fullName evidence="7">Protein C5</fullName>
    </alternativeName>
</protein>
<dbReference type="HAMAP" id="MF_00227">
    <property type="entry name" value="RNase_P"/>
    <property type="match status" value="1"/>
</dbReference>
<evidence type="ECO:0000313" key="9">
    <source>
        <dbReference type="EMBL" id="TFH67961.1"/>
    </source>
</evidence>
<dbReference type="NCBIfam" id="TIGR00188">
    <property type="entry name" value="rnpA"/>
    <property type="match status" value="1"/>
</dbReference>
<keyword evidence="10" id="KW-1185">Reference proteome</keyword>
<evidence type="ECO:0000256" key="4">
    <source>
        <dbReference type="ARBA" id="ARBA00022759"/>
    </source>
</evidence>
<keyword evidence="3 7" id="KW-0540">Nuclease</keyword>
<gene>
    <name evidence="7 9" type="primary">rnpA</name>
    <name evidence="9" type="ORF">E3W66_06860</name>
</gene>
<dbReference type="GO" id="GO:0001682">
    <property type="term" value="P:tRNA 5'-leader removal"/>
    <property type="evidence" value="ECO:0007669"/>
    <property type="project" value="UniProtKB-UniRule"/>
</dbReference>
<dbReference type="PANTHER" id="PTHR33992">
    <property type="entry name" value="RIBONUCLEASE P PROTEIN COMPONENT"/>
    <property type="match status" value="1"/>
</dbReference>
<reference evidence="9 10" key="1">
    <citation type="submission" date="2019-03" db="EMBL/GenBank/DDBJ databases">
        <title>Draft genome of Gammaproteobacteria bacterium LSUCC0057, a member of the SAR92 clade.</title>
        <authorList>
            <person name="Lanclos V.C."/>
            <person name="Doiron C."/>
            <person name="Henson M.W."/>
            <person name="Thrash J.C."/>
        </authorList>
    </citation>
    <scope>NUCLEOTIDE SEQUENCE [LARGE SCALE GENOMIC DNA]</scope>
    <source>
        <strain evidence="9 10">LSUCC0057</strain>
    </source>
</reference>
<keyword evidence="2 7" id="KW-0819">tRNA processing</keyword>
<dbReference type="AlphaFoldDB" id="A0A4Y8UIH7"/>
<accession>A0A4Y8UIH7</accession>
<keyword evidence="4 7" id="KW-0255">Endonuclease</keyword>
<evidence type="ECO:0000256" key="8">
    <source>
        <dbReference type="NCBIfam" id="TIGR00188"/>
    </source>
</evidence>
<evidence type="ECO:0000256" key="5">
    <source>
        <dbReference type="ARBA" id="ARBA00022801"/>
    </source>
</evidence>
<comment type="subunit">
    <text evidence="7">Consists of a catalytic RNA component (M1 or rnpB) and a protein subunit.</text>
</comment>